<proteinExistence type="inferred from homology"/>
<dbReference type="SMART" id="SM00733">
    <property type="entry name" value="Mterf"/>
    <property type="match status" value="3"/>
</dbReference>
<dbReference type="EMBL" id="OX451737">
    <property type="protein sequence ID" value="CAI8598796.1"/>
    <property type="molecule type" value="Genomic_DNA"/>
</dbReference>
<dbReference type="GO" id="GO:0003676">
    <property type="term" value="F:nucleic acid binding"/>
    <property type="evidence" value="ECO:0007669"/>
    <property type="project" value="InterPro"/>
</dbReference>
<dbReference type="Proteomes" id="UP001157006">
    <property type="component" value="Chromosome 2"/>
</dbReference>
<keyword evidence="2" id="KW-0806">Transcription termination</keyword>
<evidence type="ECO:0000256" key="1">
    <source>
        <dbReference type="ARBA" id="ARBA00007692"/>
    </source>
</evidence>
<keyword evidence="2" id="KW-0804">Transcription</keyword>
<name>A0AAV0ZK53_VICFA</name>
<dbReference type="InterPro" id="IPR003690">
    <property type="entry name" value="MTERF"/>
</dbReference>
<accession>A0AAV0ZK53</accession>
<dbReference type="Pfam" id="PF02536">
    <property type="entry name" value="mTERF"/>
    <property type="match status" value="1"/>
</dbReference>
<dbReference type="PANTHER" id="PTHR13068">
    <property type="entry name" value="CGI-12 PROTEIN-RELATED"/>
    <property type="match status" value="1"/>
</dbReference>
<evidence type="ECO:0000313" key="5">
    <source>
        <dbReference type="Proteomes" id="UP001157006"/>
    </source>
</evidence>
<evidence type="ECO:0000313" key="4">
    <source>
        <dbReference type="EMBL" id="CAI8598796.1"/>
    </source>
</evidence>
<reference evidence="4 5" key="1">
    <citation type="submission" date="2023-01" db="EMBL/GenBank/DDBJ databases">
        <authorList>
            <person name="Kreplak J."/>
        </authorList>
    </citation>
    <scope>NUCLEOTIDE SEQUENCE [LARGE SCALE GENOMIC DNA]</scope>
</reference>
<comment type="similarity">
    <text evidence="1">Belongs to the mTERF family.</text>
</comment>
<dbReference type="Gene3D" id="1.25.70.10">
    <property type="entry name" value="Transcription termination factor 3, mitochondrial"/>
    <property type="match status" value="1"/>
</dbReference>
<evidence type="ECO:0000256" key="2">
    <source>
        <dbReference type="ARBA" id="ARBA00022472"/>
    </source>
</evidence>
<dbReference type="GO" id="GO:0006353">
    <property type="term" value="P:DNA-templated transcription termination"/>
    <property type="evidence" value="ECO:0007669"/>
    <property type="project" value="UniProtKB-KW"/>
</dbReference>
<sequence length="402" mass="45942">MALAALPLLSNRPCHCSSSLIAFLPSHSRQPSTFFPHLQTQPFLSPLTKSQPPNSSSFLFQFRPSIHCRCTSHKSNVDFQFVSLVSLFQEIGISFEETESLLSNASELSSIQLDSLHGRILLLQSLGLDRVSINQLVTKQLNVLTSNEIDPLLSFLKNELHGQLKQAKVKLVLSKKLSDFPHKVQLLLDRGIAGDKIVHVLNKVDLSKAICHRSMEELERLKPRIRVLTELSGGDEKSVGKVLNKFPIILNYRAEHIEEHIEFLRSFVELDDQQIFKIVLVFPAIFTSSRERKLRPRIQFLKDCGLDSCEIFMFLINAPVFLAISFRENLAYRLVFLVKLGYEYRTKELPVAMGISSRVACENMQKTYNHAALEKKMKYLTEEMDHDIKKLLSFSLHFFDTI</sequence>
<dbReference type="PANTHER" id="PTHR13068:SF135">
    <property type="entry name" value="TRANSCRIPTION TERMINATION FACTOR MTERF8, CHLOROPLASTIC"/>
    <property type="match status" value="1"/>
</dbReference>
<dbReference type="InterPro" id="IPR038538">
    <property type="entry name" value="MTERF_sf"/>
</dbReference>
<dbReference type="AlphaFoldDB" id="A0AAV0ZK53"/>
<evidence type="ECO:0000256" key="3">
    <source>
        <dbReference type="ARBA" id="ARBA00022946"/>
    </source>
</evidence>
<keyword evidence="5" id="KW-1185">Reference proteome</keyword>
<gene>
    <name evidence="4" type="ORF">VFH_II144880</name>
</gene>
<organism evidence="4 5">
    <name type="scientific">Vicia faba</name>
    <name type="common">Broad bean</name>
    <name type="synonym">Faba vulgaris</name>
    <dbReference type="NCBI Taxonomy" id="3906"/>
    <lineage>
        <taxon>Eukaryota</taxon>
        <taxon>Viridiplantae</taxon>
        <taxon>Streptophyta</taxon>
        <taxon>Embryophyta</taxon>
        <taxon>Tracheophyta</taxon>
        <taxon>Spermatophyta</taxon>
        <taxon>Magnoliopsida</taxon>
        <taxon>eudicotyledons</taxon>
        <taxon>Gunneridae</taxon>
        <taxon>Pentapetalae</taxon>
        <taxon>rosids</taxon>
        <taxon>fabids</taxon>
        <taxon>Fabales</taxon>
        <taxon>Fabaceae</taxon>
        <taxon>Papilionoideae</taxon>
        <taxon>50 kb inversion clade</taxon>
        <taxon>NPAAA clade</taxon>
        <taxon>Hologalegina</taxon>
        <taxon>IRL clade</taxon>
        <taxon>Fabeae</taxon>
        <taxon>Vicia</taxon>
    </lineage>
</organism>
<keyword evidence="2" id="KW-0805">Transcription regulation</keyword>
<protein>
    <submittedName>
        <fullName evidence="4">Uncharacterized protein</fullName>
    </submittedName>
</protein>
<keyword evidence="3" id="KW-0809">Transit peptide</keyword>